<comment type="caution">
    <text evidence="1">The sequence shown here is derived from an EMBL/GenBank/DDBJ whole genome shotgun (WGS) entry which is preliminary data.</text>
</comment>
<organism evidence="1 2">
    <name type="scientific">Kitasatospora cystarginea</name>
    <dbReference type="NCBI Taxonomy" id="58350"/>
    <lineage>
        <taxon>Bacteria</taxon>
        <taxon>Bacillati</taxon>
        <taxon>Actinomycetota</taxon>
        <taxon>Actinomycetes</taxon>
        <taxon>Kitasatosporales</taxon>
        <taxon>Streptomycetaceae</taxon>
        <taxon>Kitasatospora</taxon>
    </lineage>
</organism>
<dbReference type="Proteomes" id="UP001500305">
    <property type="component" value="Unassembled WGS sequence"/>
</dbReference>
<keyword evidence="2" id="KW-1185">Reference proteome</keyword>
<evidence type="ECO:0008006" key="3">
    <source>
        <dbReference type="Google" id="ProtNLM"/>
    </source>
</evidence>
<gene>
    <name evidence="1" type="ORF">GCM10010430_37450</name>
</gene>
<dbReference type="EMBL" id="BAAATR010000015">
    <property type="protein sequence ID" value="GAA2251022.1"/>
    <property type="molecule type" value="Genomic_DNA"/>
</dbReference>
<accession>A0ABN3E8Y9</accession>
<name>A0ABN3E8Y9_9ACTN</name>
<evidence type="ECO:0000313" key="1">
    <source>
        <dbReference type="EMBL" id="GAA2251022.1"/>
    </source>
</evidence>
<proteinExistence type="predicted"/>
<evidence type="ECO:0000313" key="2">
    <source>
        <dbReference type="Proteomes" id="UP001500305"/>
    </source>
</evidence>
<sequence length="322" mass="35654">MGTELAQVLRSGPFDLALRTAIREQGLSLEAIQRRLARRGIQVSVSSLSYWQRGRSRPERAASLDAVRALEEVLELERHSLIVLLGPRRPRGRWIDHIPGSLDHRRTFGDQAVERVLADLDPRANTRVETLHTRIDVHIGPEREERRVDVLQIVRALDRGADRLVLVTRAGPQTSADADLFGLVGCRLGRRRIDREHGVTAAELLFDLPIPPGGSTIVEYSYAYPSSHVATEYERKVGVPGRNLALRVNFDAGMLPAGCTAAWRPHHDAPARTLQEVRISSTGQACLVVPDVAPGVHGLYWEWDGTSADRLVRPNLPMSAGS</sequence>
<reference evidence="1 2" key="1">
    <citation type="journal article" date="2019" name="Int. J. Syst. Evol. Microbiol.">
        <title>The Global Catalogue of Microorganisms (GCM) 10K type strain sequencing project: providing services to taxonomists for standard genome sequencing and annotation.</title>
        <authorList>
            <consortium name="The Broad Institute Genomics Platform"/>
            <consortium name="The Broad Institute Genome Sequencing Center for Infectious Disease"/>
            <person name="Wu L."/>
            <person name="Ma J."/>
        </authorList>
    </citation>
    <scope>NUCLEOTIDE SEQUENCE [LARGE SCALE GENOMIC DNA]</scope>
    <source>
        <strain evidence="1 2">JCM 7356</strain>
    </source>
</reference>
<protein>
    <recommendedName>
        <fullName evidence="3">XRE family transcriptional regulator</fullName>
    </recommendedName>
</protein>